<dbReference type="InterPro" id="IPR039600">
    <property type="entry name" value="TANGO6/Rtp1"/>
</dbReference>
<dbReference type="PANTHER" id="PTHR20959:SF1">
    <property type="entry name" value="TRANSPORT AND GOLGI ORGANIZATION PROTEIN 6 HOMOLOG"/>
    <property type="match status" value="1"/>
</dbReference>
<dbReference type="InterPro" id="IPR016024">
    <property type="entry name" value="ARM-type_fold"/>
</dbReference>
<evidence type="ECO:0000313" key="3">
    <source>
        <dbReference type="EnsemblMetazoa" id="GPAI000455-PA"/>
    </source>
</evidence>
<proteinExistence type="inferred from homology"/>
<evidence type="ECO:0000313" key="4">
    <source>
        <dbReference type="Proteomes" id="UP000092445"/>
    </source>
</evidence>
<dbReference type="InterPro" id="IPR011989">
    <property type="entry name" value="ARM-like"/>
</dbReference>
<comment type="similarity">
    <text evidence="1">Belongs to the Tango6 family.</text>
</comment>
<reference evidence="4" key="1">
    <citation type="submission" date="2014-03" db="EMBL/GenBank/DDBJ databases">
        <authorList>
            <person name="Aksoy S."/>
            <person name="Warren W."/>
            <person name="Wilson R.K."/>
        </authorList>
    </citation>
    <scope>NUCLEOTIDE SEQUENCE [LARGE SCALE GENOMIC DNA]</scope>
    <source>
        <strain evidence="4">IAEA</strain>
    </source>
</reference>
<sequence length="960" mass="110897">MTNITKYWLLLESMQFATINDTKEHGHAQYLKESSLTNDMQRLSHNVQEFRKYIKLPTKDLVRQLLEDLNLKHMMGEAVQLGEEGDLATLYSFYGIFMIKEIADNVNFISNAKEDLVAERHKCLFIACIQDIAEFSLQQHLHPNFYKGRPILFSRPHDKKTSFKNLEIYIGGFTHVLFIKPLHIGKSLDGPILQYMAGIFSILMACEDKEYVMADQEIINKTACLQRVWLSLPKSLYFRNLMLMKNNKILSPSGQKILQRQLLIRLWSPGGFNALVFALAECKKEEHSLEELISGLVAQPAYSVKAQKSLIAQILNFSRACVDNQELLQYMGVGLLSLRRLYDLNDENKTFVEAWLQGQLHILIQPDCEKDFTVMDWCNFQHLISLLFHLFCTSSVECLPSNLLTSYLNLILNIFYHVQQHNNTQLLQGHLKALILKCLHNQNAEDLHNIIEAVALQRTDFKEWFALHDCICFDENPLNSQELRIILTSEGPHLWDPLPALVVILKSSTFNLLSFNIFLILFRLLPKLIEEDEEEKKKTISENMELLQPEDLQQKILREVNTTFARRLHIIKALESLVQHQPMKCMINENSNELLRCLADILINFPELNKHLSEINESTLMITLILIREIMQISTTRTDDFHAVLSKPLHNLYENIDQQSLKYQILSVLHLLQGSNDLNVRYDPSKDQFEEARNLVEAKEPYLQVEGIEKLIKLINCRDTYTVSNAHAIVAMALNTLKSPESYTFLNCVRLFTTLVHIMEFEILDLLGDEYVADSSTLDYRLVVGEVILKIGRELGPLCYKYKAILLNCFMNGCRSQLGEFRLSAFSNLAQLCRILTYQVYQYFQELLHLIDCELTSGKYLPAKRAAVMVLSDLLEGMDNLFDYEEMLLPIYRLLKCLAYSKQSDEQIRIHATNGLKNLSEKCTKLVEDITASRLEKEIKILGVKDSSKRDLKNHILEMN</sequence>
<dbReference type="SUPFAM" id="SSF48371">
    <property type="entry name" value="ARM repeat"/>
    <property type="match status" value="1"/>
</dbReference>
<dbReference type="AlphaFoldDB" id="A0A1A9Z0Q3"/>
<reference evidence="3" key="2">
    <citation type="submission" date="2020-05" db="UniProtKB">
        <authorList>
            <consortium name="EnsemblMetazoa"/>
        </authorList>
    </citation>
    <scope>IDENTIFICATION</scope>
    <source>
        <strain evidence="3">IAEA</strain>
    </source>
</reference>
<accession>A0A1A9Z0Q3</accession>
<dbReference type="Pfam" id="PF10363">
    <property type="entry name" value="RTP1_C1"/>
    <property type="match status" value="1"/>
</dbReference>
<evidence type="ECO:0000256" key="1">
    <source>
        <dbReference type="ARBA" id="ARBA00005724"/>
    </source>
</evidence>
<dbReference type="EnsemblMetazoa" id="GPAI000455-RA">
    <property type="protein sequence ID" value="GPAI000455-PA"/>
    <property type="gene ID" value="GPAI000455"/>
</dbReference>
<dbReference type="GO" id="GO:0009306">
    <property type="term" value="P:protein secretion"/>
    <property type="evidence" value="ECO:0007669"/>
    <property type="project" value="TreeGrafter"/>
</dbReference>
<dbReference type="STRING" id="7398.A0A1A9Z0Q3"/>
<evidence type="ECO:0000259" key="2">
    <source>
        <dbReference type="Pfam" id="PF10363"/>
    </source>
</evidence>
<name>A0A1A9Z0Q3_GLOPL</name>
<feature type="domain" description="RNA polymerase II assembly factor Rtp1 C-terminal" evidence="2">
    <location>
        <begin position="689"/>
        <end position="797"/>
    </location>
</feature>
<dbReference type="VEuPathDB" id="VectorBase:GPAI000455"/>
<dbReference type="Gene3D" id="1.25.10.10">
    <property type="entry name" value="Leucine-rich Repeat Variant"/>
    <property type="match status" value="1"/>
</dbReference>
<protein>
    <recommendedName>
        <fullName evidence="2">RNA polymerase II assembly factor Rtp1 C-terminal domain-containing protein</fullName>
    </recommendedName>
</protein>
<dbReference type="PANTHER" id="PTHR20959">
    <property type="entry name" value="TRANSPORT AND GOLGI ORGANIZATION PROTEIN 6 FAMILY MEMBER"/>
    <property type="match status" value="1"/>
</dbReference>
<dbReference type="Proteomes" id="UP000092445">
    <property type="component" value="Unassembled WGS sequence"/>
</dbReference>
<keyword evidence="4" id="KW-1185">Reference proteome</keyword>
<organism evidence="3 4">
    <name type="scientific">Glossina pallidipes</name>
    <name type="common">Tsetse fly</name>
    <dbReference type="NCBI Taxonomy" id="7398"/>
    <lineage>
        <taxon>Eukaryota</taxon>
        <taxon>Metazoa</taxon>
        <taxon>Ecdysozoa</taxon>
        <taxon>Arthropoda</taxon>
        <taxon>Hexapoda</taxon>
        <taxon>Insecta</taxon>
        <taxon>Pterygota</taxon>
        <taxon>Neoptera</taxon>
        <taxon>Endopterygota</taxon>
        <taxon>Diptera</taxon>
        <taxon>Brachycera</taxon>
        <taxon>Muscomorpha</taxon>
        <taxon>Hippoboscoidea</taxon>
        <taxon>Glossinidae</taxon>
        <taxon>Glossina</taxon>
    </lineage>
</organism>
<dbReference type="InterPro" id="IPR019451">
    <property type="entry name" value="Rtp1_C1"/>
</dbReference>